<protein>
    <submittedName>
        <fullName evidence="2">Uncharacterized protein</fullName>
    </submittedName>
</protein>
<name>A0A836MPQ1_9NEIS</name>
<keyword evidence="3" id="KW-1185">Reference proteome</keyword>
<keyword evidence="1" id="KW-0812">Transmembrane</keyword>
<keyword evidence="1" id="KW-1133">Transmembrane helix</keyword>
<feature type="transmembrane region" description="Helical" evidence="1">
    <location>
        <begin position="20"/>
        <end position="39"/>
    </location>
</feature>
<evidence type="ECO:0000313" key="2">
    <source>
        <dbReference type="EMBL" id="KDN14249.1"/>
    </source>
</evidence>
<dbReference type="AlphaFoldDB" id="A0A836MPQ1"/>
<organism evidence="2 3">
    <name type="scientific">Snodgrassella communis</name>
    <dbReference type="NCBI Taxonomy" id="2946699"/>
    <lineage>
        <taxon>Bacteria</taxon>
        <taxon>Pseudomonadati</taxon>
        <taxon>Pseudomonadota</taxon>
        <taxon>Betaproteobacteria</taxon>
        <taxon>Neisseriales</taxon>
        <taxon>Neisseriaceae</taxon>
        <taxon>Snodgrassella</taxon>
    </lineage>
</organism>
<accession>A0A836MPQ1</accession>
<sequence>MTDNGFDGEKGHRLVQGNLQLILVLSVWVQVNTAVWAIVER</sequence>
<proteinExistence type="predicted"/>
<comment type="caution">
    <text evidence="2">The sequence shown here is derived from an EMBL/GenBank/DDBJ whole genome shotgun (WGS) entry which is preliminary data.</text>
</comment>
<keyword evidence="1" id="KW-0472">Membrane</keyword>
<evidence type="ECO:0000313" key="3">
    <source>
        <dbReference type="Proteomes" id="UP000027170"/>
    </source>
</evidence>
<dbReference type="Proteomes" id="UP000027170">
    <property type="component" value="Unassembled WGS sequence"/>
</dbReference>
<reference evidence="2 3" key="1">
    <citation type="submission" date="2014-03" db="EMBL/GenBank/DDBJ databases">
        <title>The genomes of two eusocial bee gut symbionts.</title>
        <authorList>
            <person name="Kwong W.K."/>
            <person name="Engel P."/>
            <person name="Koch H."/>
            <person name="Moran N.A."/>
        </authorList>
    </citation>
    <scope>NUCLEOTIDE SEQUENCE [LARGE SCALE GENOMIC DNA]</scope>
    <source>
        <strain evidence="3">wkB29</strain>
    </source>
</reference>
<gene>
    <name evidence="2" type="ORF">SALWKB29_1739</name>
</gene>
<dbReference type="EMBL" id="JFZV01000009">
    <property type="protein sequence ID" value="KDN14249.1"/>
    <property type="molecule type" value="Genomic_DNA"/>
</dbReference>
<evidence type="ECO:0000256" key="1">
    <source>
        <dbReference type="SAM" id="Phobius"/>
    </source>
</evidence>